<evidence type="ECO:0000256" key="8">
    <source>
        <dbReference type="RuleBase" id="RU368036"/>
    </source>
</evidence>
<dbReference type="Proteomes" id="UP000244527">
    <property type="component" value="Chromosome"/>
</dbReference>
<dbReference type="UniPathway" id="UPA00204"/>
<dbReference type="GO" id="GO:0036374">
    <property type="term" value="F:glutathione hydrolase activity"/>
    <property type="evidence" value="ECO:0007669"/>
    <property type="project" value="UniProtKB-UniRule"/>
</dbReference>
<gene>
    <name evidence="9" type="ORF">FFWV33_13220</name>
</gene>
<dbReference type="OrthoDB" id="9781342at2"/>
<dbReference type="InterPro" id="IPR051792">
    <property type="entry name" value="GGT_bact"/>
</dbReference>
<proteinExistence type="inferred from homology"/>
<comment type="similarity">
    <text evidence="3 8">Belongs to the gamma-glutamyltransferase family.</text>
</comment>
<feature type="binding site" evidence="7">
    <location>
        <begin position="388"/>
        <end position="390"/>
    </location>
    <ligand>
        <name>L-glutamate</name>
        <dbReference type="ChEBI" id="CHEBI:29985"/>
    </ligand>
</feature>
<evidence type="ECO:0000256" key="7">
    <source>
        <dbReference type="PIRSR" id="PIRSR600101-2"/>
    </source>
</evidence>
<dbReference type="PANTHER" id="PTHR43199">
    <property type="entry name" value="GLUTATHIONE HYDROLASE"/>
    <property type="match status" value="1"/>
</dbReference>
<accession>A0A2S1LFU7</accession>
<feature type="binding site" evidence="7">
    <location>
        <position position="412"/>
    </location>
    <ligand>
        <name>L-glutamate</name>
        <dbReference type="ChEBI" id="CHEBI:29985"/>
    </ligand>
</feature>
<evidence type="ECO:0000256" key="3">
    <source>
        <dbReference type="ARBA" id="ARBA00009381"/>
    </source>
</evidence>
<dbReference type="KEGG" id="ffa:FFWV33_13220"/>
<dbReference type="InterPro" id="IPR000101">
    <property type="entry name" value="GGT_peptidase"/>
</dbReference>
<comment type="PTM">
    <text evidence="8">Cleaved by autocatalysis into a large and a small subunit.</text>
</comment>
<keyword evidence="10" id="KW-1185">Reference proteome</keyword>
<dbReference type="GO" id="GO:0006751">
    <property type="term" value="P:glutathione catabolic process"/>
    <property type="evidence" value="ECO:0007669"/>
    <property type="project" value="UniProtKB-UniRule"/>
</dbReference>
<dbReference type="InterPro" id="IPR055262">
    <property type="entry name" value="GGT_CS"/>
</dbReference>
<keyword evidence="4 8" id="KW-0012">Acyltransferase</keyword>
<feature type="binding site" evidence="7">
    <location>
        <position position="463"/>
    </location>
    <ligand>
        <name>L-glutamate</name>
        <dbReference type="ChEBI" id="CHEBI:29985"/>
    </ligand>
</feature>
<evidence type="ECO:0000256" key="4">
    <source>
        <dbReference type="ARBA" id="ARBA00023315"/>
    </source>
</evidence>
<comment type="catalytic activity">
    <reaction evidence="2 8">
        <text>glutathione + H2O = L-cysteinylglycine + L-glutamate</text>
        <dbReference type="Rhea" id="RHEA:28807"/>
        <dbReference type="ChEBI" id="CHEBI:15377"/>
        <dbReference type="ChEBI" id="CHEBI:29985"/>
        <dbReference type="ChEBI" id="CHEBI:57925"/>
        <dbReference type="ChEBI" id="CHEBI:61694"/>
        <dbReference type="EC" id="3.4.19.13"/>
    </reaction>
</comment>
<comment type="catalytic activity">
    <reaction evidence="5 8">
        <text>an N-terminal (5-L-glutamyl)-[peptide] + an alpha-amino acid = 5-L-glutamyl amino acid + an N-terminal L-alpha-aminoacyl-[peptide]</text>
        <dbReference type="Rhea" id="RHEA:23904"/>
        <dbReference type="Rhea" id="RHEA-COMP:9780"/>
        <dbReference type="Rhea" id="RHEA-COMP:9795"/>
        <dbReference type="ChEBI" id="CHEBI:77644"/>
        <dbReference type="ChEBI" id="CHEBI:78597"/>
        <dbReference type="ChEBI" id="CHEBI:78599"/>
        <dbReference type="ChEBI" id="CHEBI:78608"/>
        <dbReference type="EC" id="2.3.2.2"/>
    </reaction>
</comment>
<comment type="pathway">
    <text evidence="8">Sulfur metabolism; glutathione metabolism.</text>
</comment>
<evidence type="ECO:0000256" key="5">
    <source>
        <dbReference type="ARBA" id="ARBA00047417"/>
    </source>
</evidence>
<dbReference type="EC" id="2.3.2.2" evidence="8"/>
<keyword evidence="8 9" id="KW-0808">Transferase</keyword>
<keyword evidence="8" id="KW-0378">Hydrolase</keyword>
<dbReference type="SUPFAM" id="SSF56235">
    <property type="entry name" value="N-terminal nucleophile aminohydrolases (Ntn hydrolases)"/>
    <property type="match status" value="1"/>
</dbReference>
<organism evidence="9 10">
    <name type="scientific">Flavobacterium faecale</name>
    <dbReference type="NCBI Taxonomy" id="1355330"/>
    <lineage>
        <taxon>Bacteria</taxon>
        <taxon>Pseudomonadati</taxon>
        <taxon>Bacteroidota</taxon>
        <taxon>Flavobacteriia</taxon>
        <taxon>Flavobacteriales</taxon>
        <taxon>Flavobacteriaceae</taxon>
        <taxon>Flavobacterium</taxon>
    </lineage>
</organism>
<dbReference type="Gene3D" id="3.60.20.40">
    <property type="match status" value="1"/>
</dbReference>
<dbReference type="PROSITE" id="PS00462">
    <property type="entry name" value="G_GLU_TRANSPEPTIDASE"/>
    <property type="match status" value="1"/>
</dbReference>
<feature type="binding site" evidence="7">
    <location>
        <begin position="441"/>
        <end position="442"/>
    </location>
    <ligand>
        <name>L-glutamate</name>
        <dbReference type="ChEBI" id="CHEBI:29985"/>
    </ligand>
</feature>
<dbReference type="RefSeq" id="WP_108741343.1">
    <property type="nucleotide sequence ID" value="NZ_CP020918.1"/>
</dbReference>
<comment type="catalytic activity">
    <reaction evidence="1 8">
        <text>an S-substituted glutathione + H2O = an S-substituted L-cysteinylglycine + L-glutamate</text>
        <dbReference type="Rhea" id="RHEA:59468"/>
        <dbReference type="ChEBI" id="CHEBI:15377"/>
        <dbReference type="ChEBI" id="CHEBI:29985"/>
        <dbReference type="ChEBI" id="CHEBI:90779"/>
        <dbReference type="ChEBI" id="CHEBI:143103"/>
        <dbReference type="EC" id="3.4.19.13"/>
    </reaction>
</comment>
<name>A0A2S1LFU7_9FLAO</name>
<dbReference type="Pfam" id="PF01019">
    <property type="entry name" value="G_glu_transpept"/>
    <property type="match status" value="1"/>
</dbReference>
<dbReference type="EMBL" id="CP020918">
    <property type="protein sequence ID" value="AWG22416.1"/>
    <property type="molecule type" value="Genomic_DNA"/>
</dbReference>
<dbReference type="PRINTS" id="PR01210">
    <property type="entry name" value="GGTRANSPTASE"/>
</dbReference>
<dbReference type="EC" id="3.4.19.13" evidence="8"/>
<dbReference type="InterPro" id="IPR043138">
    <property type="entry name" value="GGT_lsub"/>
</dbReference>
<keyword evidence="8" id="KW-0317">Glutathione biosynthesis</keyword>
<evidence type="ECO:0000313" key="9">
    <source>
        <dbReference type="EMBL" id="AWG22416.1"/>
    </source>
</evidence>
<dbReference type="NCBIfam" id="TIGR00066">
    <property type="entry name" value="g_glut_trans"/>
    <property type="match status" value="1"/>
</dbReference>
<evidence type="ECO:0000256" key="1">
    <source>
        <dbReference type="ARBA" id="ARBA00001049"/>
    </source>
</evidence>
<reference evidence="9 10" key="1">
    <citation type="submission" date="2017-04" db="EMBL/GenBank/DDBJ databases">
        <title>Compelte genome sequence of WV33.</title>
        <authorList>
            <person name="Lee P.C."/>
        </authorList>
    </citation>
    <scope>NUCLEOTIDE SEQUENCE [LARGE SCALE GENOMIC DNA]</scope>
    <source>
        <strain evidence="9 10">WV33</strain>
    </source>
</reference>
<dbReference type="AlphaFoldDB" id="A0A2S1LFU7"/>
<dbReference type="GO" id="GO:0006750">
    <property type="term" value="P:glutathione biosynthetic process"/>
    <property type="evidence" value="ECO:0007669"/>
    <property type="project" value="UniProtKB-KW"/>
</dbReference>
<comment type="subunit">
    <text evidence="8">This enzyme consists of two polypeptide chains, which are synthesized in precursor form from a single polypeptide.</text>
</comment>
<dbReference type="Gene3D" id="1.10.246.130">
    <property type="match status" value="1"/>
</dbReference>
<dbReference type="InterPro" id="IPR029055">
    <property type="entry name" value="Ntn_hydrolases_N"/>
</dbReference>
<keyword evidence="8" id="KW-0865">Zymogen</keyword>
<feature type="binding site" evidence="7">
    <location>
        <position position="97"/>
    </location>
    <ligand>
        <name>L-glutamate</name>
        <dbReference type="ChEBI" id="CHEBI:29985"/>
    </ligand>
</feature>
<protein>
    <recommendedName>
        <fullName evidence="8">Glutathione hydrolase proenzyme</fullName>
        <ecNumber evidence="8">2.3.2.2</ecNumber>
        <ecNumber evidence="8">3.4.19.13</ecNumber>
    </recommendedName>
    <component>
        <recommendedName>
            <fullName evidence="8">Glutathione hydrolase large chain</fullName>
        </recommendedName>
    </component>
    <component>
        <recommendedName>
            <fullName evidence="8">Glutathione hydrolase small chain</fullName>
        </recommendedName>
    </component>
</protein>
<dbReference type="PANTHER" id="PTHR43199:SF6">
    <property type="entry name" value="GLUTATHIONE HYDROLASE PROENZYME"/>
    <property type="match status" value="1"/>
</dbReference>
<feature type="active site" description="Nucleophile" evidence="6">
    <location>
        <position position="370"/>
    </location>
</feature>
<evidence type="ECO:0000256" key="2">
    <source>
        <dbReference type="ARBA" id="ARBA00001089"/>
    </source>
</evidence>
<dbReference type="GO" id="GO:0103068">
    <property type="term" value="F:leukotriene C4 gamma-glutamyl transferase activity"/>
    <property type="evidence" value="ECO:0007669"/>
    <property type="project" value="UniProtKB-EC"/>
</dbReference>
<evidence type="ECO:0000256" key="6">
    <source>
        <dbReference type="PIRSR" id="PIRSR600101-1"/>
    </source>
</evidence>
<sequence>MKNVIILVSVFCMSCTSQKLITTPTGLEASQAMVVSAREEASKIGADIMKKGGNAFDAMIATELALAVAYPYAGNLGGGGFMVYRKANGETGTLDYREKAPLAATKNMFLDANGNVIPGKSTKSPLGIGVPGTIAGMFAVHKKLGSLPIETILQPVIELAERGVIVTQKQEERLNEYRDQLTKINGSKSVLSQVYHTNDTIKYPALATTLKRIAKNGRDEFYKGETASKLVAYLQDKGAIITMEDLNKYEAKWRNPITFKYKDLTVISMAPPSSGGICLAQIMKMITPYDLAKMGHNSSQAIQIIVEAERRAYADRNFFLGDPDFVKIPLKALMNDSYLKDRMSSFNPEKATLSADIAEGKVSYNESMETTHYSIVDQFGNSVSATTTLNAGYGSKYYCDELGFMLNNEMDDFSSKPGTPNMFGLIGNEANSIAPEKRMLSSMTPTIVEKKGKLFMTVGSPGGSTIITSVLQTILNVYEYQLSMQEAVNAPRFHHQWLPDLITFEPNAFDTTTLENLKKKGYLINEKTTPVIGKVDAILSLPNGKLEGGADYRGDDKAIGF</sequence>
<evidence type="ECO:0000313" key="10">
    <source>
        <dbReference type="Proteomes" id="UP000244527"/>
    </source>
</evidence>
<dbReference type="InterPro" id="IPR043137">
    <property type="entry name" value="GGT_ssub_C"/>
</dbReference>